<dbReference type="EMBL" id="JBDODL010000315">
    <property type="protein sequence ID" value="MES1919523.1"/>
    <property type="molecule type" value="Genomic_DNA"/>
</dbReference>
<gene>
    <name evidence="1" type="ORF">MHBO_001339</name>
</gene>
<evidence type="ECO:0000313" key="2">
    <source>
        <dbReference type="Proteomes" id="UP001439008"/>
    </source>
</evidence>
<comment type="caution">
    <text evidence="1">The sequence shown here is derived from an EMBL/GenBank/DDBJ whole genome shotgun (WGS) entry which is preliminary data.</text>
</comment>
<accession>A0ABV2AJH7</accession>
<evidence type="ECO:0000313" key="1">
    <source>
        <dbReference type="EMBL" id="MES1919523.1"/>
    </source>
</evidence>
<name>A0ABV2AJH7_9EUKA</name>
<organism evidence="1 2">
    <name type="scientific">Bonamia ostreae</name>
    <dbReference type="NCBI Taxonomy" id="126728"/>
    <lineage>
        <taxon>Eukaryota</taxon>
        <taxon>Sar</taxon>
        <taxon>Rhizaria</taxon>
        <taxon>Endomyxa</taxon>
        <taxon>Ascetosporea</taxon>
        <taxon>Haplosporida</taxon>
        <taxon>Bonamia</taxon>
    </lineage>
</organism>
<reference evidence="1 2" key="1">
    <citation type="journal article" date="2024" name="BMC Biol.">
        <title>Comparative genomics of Ascetosporea gives new insight into the evolutionary basis for animal parasitism in Rhizaria.</title>
        <authorList>
            <person name="Hiltunen Thoren M."/>
            <person name="Onut-Brannstrom I."/>
            <person name="Alfjorden A."/>
            <person name="Peckova H."/>
            <person name="Swords F."/>
            <person name="Hooper C."/>
            <person name="Holzer A.S."/>
            <person name="Bass D."/>
            <person name="Burki F."/>
        </authorList>
    </citation>
    <scope>NUCLEOTIDE SEQUENCE [LARGE SCALE GENOMIC DNA]</scope>
    <source>
        <strain evidence="1">20-A016</strain>
    </source>
</reference>
<proteinExistence type="predicted"/>
<dbReference type="Proteomes" id="UP001439008">
    <property type="component" value="Unassembled WGS sequence"/>
</dbReference>
<sequence length="55" mass="6131">MEEVVSNSLFLIRVMSALNCPIIVTEQYPKFFGRTGFKIALLSSGTEIRLGRIAI</sequence>
<keyword evidence="2" id="KW-1185">Reference proteome</keyword>
<protein>
    <submittedName>
        <fullName evidence="1">Uncharacterized protein</fullName>
    </submittedName>
</protein>